<keyword evidence="2" id="KW-0479">Metal-binding</keyword>
<reference evidence="7 8" key="1">
    <citation type="submission" date="2013-03" db="EMBL/GenBank/DDBJ databases">
        <title>The Genome Sequence of Capronia coronata CBS 617.96.</title>
        <authorList>
            <consortium name="The Broad Institute Genomics Platform"/>
            <person name="Cuomo C."/>
            <person name="de Hoog S."/>
            <person name="Gorbushina A."/>
            <person name="Walker B."/>
            <person name="Young S.K."/>
            <person name="Zeng Q."/>
            <person name="Gargeya S."/>
            <person name="Fitzgerald M."/>
            <person name="Haas B."/>
            <person name="Abouelleil A."/>
            <person name="Allen A.W."/>
            <person name="Alvarado L."/>
            <person name="Arachchi H.M."/>
            <person name="Berlin A.M."/>
            <person name="Chapman S.B."/>
            <person name="Gainer-Dewar J."/>
            <person name="Goldberg J."/>
            <person name="Griggs A."/>
            <person name="Gujja S."/>
            <person name="Hansen M."/>
            <person name="Howarth C."/>
            <person name="Imamovic A."/>
            <person name="Ireland A."/>
            <person name="Larimer J."/>
            <person name="McCowan C."/>
            <person name="Murphy C."/>
            <person name="Pearson M."/>
            <person name="Poon T.W."/>
            <person name="Priest M."/>
            <person name="Roberts A."/>
            <person name="Saif S."/>
            <person name="Shea T."/>
            <person name="Sisk P."/>
            <person name="Sykes S."/>
            <person name="Wortman J."/>
            <person name="Nusbaum C."/>
            <person name="Birren B."/>
        </authorList>
    </citation>
    <scope>NUCLEOTIDE SEQUENCE [LARGE SCALE GENOMIC DNA]</scope>
    <source>
        <strain evidence="7 8">CBS 617.96</strain>
    </source>
</reference>
<feature type="domain" description="Metallo-beta-lactamase" evidence="6">
    <location>
        <begin position="47"/>
        <end position="271"/>
    </location>
</feature>
<dbReference type="InterPro" id="IPR001279">
    <property type="entry name" value="Metallo-B-lactamas"/>
</dbReference>
<keyword evidence="3" id="KW-0378">Hydrolase</keyword>
<dbReference type="AlphaFoldDB" id="W9XSR1"/>
<dbReference type="GO" id="GO:0046872">
    <property type="term" value="F:metal ion binding"/>
    <property type="evidence" value="ECO:0007669"/>
    <property type="project" value="UniProtKB-KW"/>
</dbReference>
<dbReference type="EMBL" id="AMWN01000008">
    <property type="protein sequence ID" value="EXJ80345.1"/>
    <property type="molecule type" value="Genomic_DNA"/>
</dbReference>
<keyword evidence="4" id="KW-0862">Zinc</keyword>
<accession>W9XSR1</accession>
<dbReference type="CDD" id="cd07730">
    <property type="entry name" value="metallo-hydrolase-like_MBL-fold"/>
    <property type="match status" value="1"/>
</dbReference>
<dbReference type="STRING" id="1182541.W9XSR1"/>
<evidence type="ECO:0000256" key="3">
    <source>
        <dbReference type="ARBA" id="ARBA00022801"/>
    </source>
</evidence>
<dbReference type="SUPFAM" id="SSF56281">
    <property type="entry name" value="Metallo-hydrolase/oxidoreductase"/>
    <property type="match status" value="1"/>
</dbReference>
<dbReference type="Gene3D" id="3.60.15.10">
    <property type="entry name" value="Ribonuclease Z/Hydroxyacylglutathione hydrolase-like"/>
    <property type="match status" value="1"/>
</dbReference>
<feature type="compositionally biased region" description="Basic and acidic residues" evidence="5">
    <location>
        <begin position="382"/>
        <end position="395"/>
    </location>
</feature>
<dbReference type="InterPro" id="IPR051013">
    <property type="entry name" value="MBL_superfamily_lactonases"/>
</dbReference>
<evidence type="ECO:0000256" key="5">
    <source>
        <dbReference type="SAM" id="MobiDB-lite"/>
    </source>
</evidence>
<evidence type="ECO:0000313" key="7">
    <source>
        <dbReference type="EMBL" id="EXJ80345.1"/>
    </source>
</evidence>
<dbReference type="PANTHER" id="PTHR42978:SF5">
    <property type="entry name" value="METALLO-BETA-LACTAMASE DOMAIN-CONTAINING PROTEIN"/>
    <property type="match status" value="1"/>
</dbReference>
<dbReference type="Proteomes" id="UP000019484">
    <property type="component" value="Unassembled WGS sequence"/>
</dbReference>
<keyword evidence="8" id="KW-1185">Reference proteome</keyword>
<dbReference type="PANTHER" id="PTHR42978">
    <property type="entry name" value="QUORUM-QUENCHING LACTONASE YTNP-RELATED-RELATED"/>
    <property type="match status" value="1"/>
</dbReference>
<organism evidence="7 8">
    <name type="scientific">Capronia coronata CBS 617.96</name>
    <dbReference type="NCBI Taxonomy" id="1182541"/>
    <lineage>
        <taxon>Eukaryota</taxon>
        <taxon>Fungi</taxon>
        <taxon>Dikarya</taxon>
        <taxon>Ascomycota</taxon>
        <taxon>Pezizomycotina</taxon>
        <taxon>Eurotiomycetes</taxon>
        <taxon>Chaetothyriomycetidae</taxon>
        <taxon>Chaetothyriales</taxon>
        <taxon>Herpotrichiellaceae</taxon>
        <taxon>Capronia</taxon>
    </lineage>
</organism>
<dbReference type="SMART" id="SM00849">
    <property type="entry name" value="Lactamase_B"/>
    <property type="match status" value="1"/>
</dbReference>
<evidence type="ECO:0000256" key="2">
    <source>
        <dbReference type="ARBA" id="ARBA00022723"/>
    </source>
</evidence>
<evidence type="ECO:0000259" key="6">
    <source>
        <dbReference type="SMART" id="SM00849"/>
    </source>
</evidence>
<dbReference type="RefSeq" id="XP_007727539.1">
    <property type="nucleotide sequence ID" value="XM_007729349.1"/>
</dbReference>
<dbReference type="GeneID" id="19163338"/>
<evidence type="ECO:0000256" key="1">
    <source>
        <dbReference type="ARBA" id="ARBA00007749"/>
    </source>
</evidence>
<evidence type="ECO:0000256" key="4">
    <source>
        <dbReference type="ARBA" id="ARBA00022833"/>
    </source>
</evidence>
<dbReference type="Pfam" id="PF00753">
    <property type="entry name" value="Lactamase_B"/>
    <property type="match status" value="1"/>
</dbReference>
<evidence type="ECO:0000313" key="8">
    <source>
        <dbReference type="Proteomes" id="UP000019484"/>
    </source>
</evidence>
<dbReference type="eggNOG" id="ENOG502S1A6">
    <property type="taxonomic scope" value="Eukaryota"/>
</dbReference>
<dbReference type="OrthoDB" id="10250730at2759"/>
<gene>
    <name evidence="7" type="ORF">A1O1_08489</name>
</gene>
<dbReference type="GO" id="GO:0016787">
    <property type="term" value="F:hydrolase activity"/>
    <property type="evidence" value="ECO:0007669"/>
    <property type="project" value="UniProtKB-KW"/>
</dbReference>
<proteinExistence type="inferred from homology"/>
<sequence>MAPSVLKLPFSNSTVRVRLIDTTAVLTVRAESFIEPAQKGQETMNMTCAAFLIEHEPSGKKIMFDLGVRKDYWNLAAMIQERLGKVIPSLRVDRDTSEILVEKGISLESISSVIWSHYHWDHTGNMSLFPSSTELVVGPGFKDSPALLPGFPEHPDSPVCSSDFRGRQLREIDFKSNLRIDGFAAYDFFGDGSFYLLDTPGHCLGHMCGLARTTAGDDSTFLLLGGDICHFVGDLRPNPTYLMPDHIPAEVLDADPAYFPSPCPCTLFTDHHPLLPHGADLDEKKKTPFFRVSAHEKSAYVDPPIAQESVDKLLAFESSPQVLVCLAHDKTLHKHLPTLNEDPELTLNDWQERGWKEKCRWDWLNELPRNGKPGRKPVVEGFWRDGKPWDRSKVE</sequence>
<comment type="caution">
    <text evidence="7">The sequence shown here is derived from an EMBL/GenBank/DDBJ whole genome shotgun (WGS) entry which is preliminary data.</text>
</comment>
<dbReference type="InterPro" id="IPR036866">
    <property type="entry name" value="RibonucZ/Hydroxyglut_hydro"/>
</dbReference>
<name>W9XSR1_9EURO</name>
<dbReference type="HOGENOM" id="CLU_030571_1_0_1"/>
<comment type="similarity">
    <text evidence="1">Belongs to the metallo-beta-lactamase superfamily.</text>
</comment>
<protein>
    <recommendedName>
        <fullName evidence="6">Metallo-beta-lactamase domain-containing protein</fullName>
    </recommendedName>
</protein>
<feature type="region of interest" description="Disordered" evidence="5">
    <location>
        <begin position="374"/>
        <end position="395"/>
    </location>
</feature>